<gene>
    <name evidence="4" type="ORF">JFL75_05945</name>
</gene>
<evidence type="ECO:0000313" key="4">
    <source>
        <dbReference type="EMBL" id="QQO10454.1"/>
    </source>
</evidence>
<dbReference type="InterPro" id="IPR001647">
    <property type="entry name" value="HTH_TetR"/>
</dbReference>
<dbReference type="InterPro" id="IPR050624">
    <property type="entry name" value="HTH-type_Tx_Regulator"/>
</dbReference>
<dbReference type="GO" id="GO:0003677">
    <property type="term" value="F:DNA binding"/>
    <property type="evidence" value="ECO:0007669"/>
    <property type="project" value="UniProtKB-UniRule"/>
</dbReference>
<dbReference type="Gene3D" id="1.10.357.10">
    <property type="entry name" value="Tetracycline Repressor, domain 2"/>
    <property type="match status" value="1"/>
</dbReference>
<dbReference type="PANTHER" id="PTHR43479">
    <property type="entry name" value="ACREF/ENVCD OPERON REPRESSOR-RELATED"/>
    <property type="match status" value="1"/>
</dbReference>
<dbReference type="AlphaFoldDB" id="A0A7T7XQ38"/>
<sequence length="205" mass="23237">MARISKSPEERKQEIITTALTLFEEKGYENTTIQDIAERMNAAQGLCYRYFKSKQEIFAASSDFYAQKAVENMRQSIRGTVDAIGKFNAVIQSLLTYAAAHGEFESSYRDVPEISAERIRRIAVHISDILIPIVEQGQREGVFHCDDISGTVRILSYGIINLIHSEMPKKNVPEHIVSFVPTIRRTCKILLGSEENRLGRGWGKR</sequence>
<dbReference type="RefSeq" id="WP_215627758.1">
    <property type="nucleotide sequence ID" value="NZ_CP067089.2"/>
</dbReference>
<name>A0A7T7XQ38_9SPIR</name>
<dbReference type="EMBL" id="CP067089">
    <property type="protein sequence ID" value="QQO10454.1"/>
    <property type="molecule type" value="Genomic_DNA"/>
</dbReference>
<evidence type="ECO:0000259" key="3">
    <source>
        <dbReference type="PROSITE" id="PS50977"/>
    </source>
</evidence>
<dbReference type="InterPro" id="IPR009057">
    <property type="entry name" value="Homeodomain-like_sf"/>
</dbReference>
<evidence type="ECO:0000256" key="1">
    <source>
        <dbReference type="ARBA" id="ARBA00023125"/>
    </source>
</evidence>
<dbReference type="Pfam" id="PF00440">
    <property type="entry name" value="TetR_N"/>
    <property type="match status" value="1"/>
</dbReference>
<dbReference type="PROSITE" id="PS50977">
    <property type="entry name" value="HTH_TETR_2"/>
    <property type="match status" value="1"/>
</dbReference>
<dbReference type="PANTHER" id="PTHR43479:SF11">
    <property type="entry name" value="ACREF_ENVCD OPERON REPRESSOR-RELATED"/>
    <property type="match status" value="1"/>
</dbReference>
<evidence type="ECO:0000256" key="2">
    <source>
        <dbReference type="PROSITE-ProRule" id="PRU00335"/>
    </source>
</evidence>
<dbReference type="SUPFAM" id="SSF46689">
    <property type="entry name" value="Homeodomain-like"/>
    <property type="match status" value="1"/>
</dbReference>
<dbReference type="KEGG" id="bhc:JFL75_05945"/>
<accession>A0A7T7XQ38</accession>
<reference evidence="4" key="1">
    <citation type="submission" date="2021-01" db="EMBL/GenBank/DDBJ databases">
        <title>Description of Breznakiella homolactica.</title>
        <authorList>
            <person name="Song Y."/>
            <person name="Brune A."/>
        </authorList>
    </citation>
    <scope>NUCLEOTIDE SEQUENCE</scope>
    <source>
        <strain evidence="4">RmG30</strain>
    </source>
</reference>
<evidence type="ECO:0000313" key="5">
    <source>
        <dbReference type="Proteomes" id="UP000595917"/>
    </source>
</evidence>
<dbReference type="PRINTS" id="PR00455">
    <property type="entry name" value="HTHTETR"/>
</dbReference>
<keyword evidence="1 2" id="KW-0238">DNA-binding</keyword>
<proteinExistence type="predicted"/>
<feature type="domain" description="HTH tetR-type" evidence="3">
    <location>
        <begin position="9"/>
        <end position="69"/>
    </location>
</feature>
<protein>
    <submittedName>
        <fullName evidence="4">TetR/AcrR family transcriptional regulator</fullName>
    </submittedName>
</protein>
<feature type="DNA-binding region" description="H-T-H motif" evidence="2">
    <location>
        <begin position="32"/>
        <end position="51"/>
    </location>
</feature>
<keyword evidence="5" id="KW-1185">Reference proteome</keyword>
<organism evidence="4 5">
    <name type="scientific">Breznakiella homolactica</name>
    <dbReference type="NCBI Taxonomy" id="2798577"/>
    <lineage>
        <taxon>Bacteria</taxon>
        <taxon>Pseudomonadati</taxon>
        <taxon>Spirochaetota</taxon>
        <taxon>Spirochaetia</taxon>
        <taxon>Spirochaetales</taxon>
        <taxon>Breznakiellaceae</taxon>
        <taxon>Breznakiella</taxon>
    </lineage>
</organism>
<dbReference type="Proteomes" id="UP000595917">
    <property type="component" value="Chromosome"/>
</dbReference>